<sequence>MHSKGFYICGTIVTLLSFLIIFFEQIPYIKYQDEYISVSYVKNTHNDTLELEKKAYELAIEKQDLDVLKAIYYQRLSAEQESNELSIKGLDVAKSIAQLIIIVMVSFMATAFAKHKEYNKLLNQDK</sequence>
<feature type="transmembrane region" description="Helical" evidence="1">
    <location>
        <begin position="95"/>
        <end position="113"/>
    </location>
</feature>
<feature type="transmembrane region" description="Helical" evidence="1">
    <location>
        <begin position="5"/>
        <end position="23"/>
    </location>
</feature>
<keyword evidence="3" id="KW-1185">Reference proteome</keyword>
<comment type="caution">
    <text evidence="2">The sequence shown here is derived from an EMBL/GenBank/DDBJ whole genome shotgun (WGS) entry which is preliminary data.</text>
</comment>
<name>A0A7Y0LDI3_9GAMM</name>
<dbReference type="RefSeq" id="WP_169075872.1">
    <property type="nucleotide sequence ID" value="NZ_JABBXH010000004.1"/>
</dbReference>
<keyword evidence="1" id="KW-0472">Membrane</keyword>
<dbReference type="AlphaFoldDB" id="A0A7Y0LDI3"/>
<keyword evidence="1" id="KW-1133">Transmembrane helix</keyword>
<keyword evidence="1" id="KW-0812">Transmembrane</keyword>
<dbReference type="Proteomes" id="UP000568664">
    <property type="component" value="Unassembled WGS sequence"/>
</dbReference>
<reference evidence="2 3" key="1">
    <citation type="submission" date="2020-04" db="EMBL/GenBank/DDBJ databases">
        <title>Thalassotalea sp. M1531, isolated from the surface of marine red alga.</title>
        <authorList>
            <person name="Pang L."/>
            <person name="Lu D.-C."/>
        </authorList>
    </citation>
    <scope>NUCLEOTIDE SEQUENCE [LARGE SCALE GENOMIC DNA]</scope>
    <source>
        <strain evidence="2 3">M1531</strain>
    </source>
</reference>
<dbReference type="EMBL" id="JABBXH010000004">
    <property type="protein sequence ID" value="NMP32548.1"/>
    <property type="molecule type" value="Genomic_DNA"/>
</dbReference>
<gene>
    <name evidence="2" type="ORF">HII17_13360</name>
</gene>
<evidence type="ECO:0000313" key="3">
    <source>
        <dbReference type="Proteomes" id="UP000568664"/>
    </source>
</evidence>
<organism evidence="2 3">
    <name type="scientific">Thalassotalea algicola</name>
    <dbReference type="NCBI Taxonomy" id="2716224"/>
    <lineage>
        <taxon>Bacteria</taxon>
        <taxon>Pseudomonadati</taxon>
        <taxon>Pseudomonadota</taxon>
        <taxon>Gammaproteobacteria</taxon>
        <taxon>Alteromonadales</taxon>
        <taxon>Colwelliaceae</taxon>
        <taxon>Thalassotalea</taxon>
    </lineage>
</organism>
<protein>
    <submittedName>
        <fullName evidence="2">Uncharacterized protein</fullName>
    </submittedName>
</protein>
<accession>A0A7Y0LDI3</accession>
<proteinExistence type="predicted"/>
<evidence type="ECO:0000256" key="1">
    <source>
        <dbReference type="SAM" id="Phobius"/>
    </source>
</evidence>
<evidence type="ECO:0000313" key="2">
    <source>
        <dbReference type="EMBL" id="NMP32548.1"/>
    </source>
</evidence>